<name>A0AAV4XHB3_CAEEX</name>
<accession>A0AAV4XHB3</accession>
<protein>
    <submittedName>
        <fullName evidence="1">Uncharacterized protein</fullName>
    </submittedName>
</protein>
<evidence type="ECO:0000313" key="1">
    <source>
        <dbReference type="EMBL" id="GIY94048.1"/>
    </source>
</evidence>
<reference evidence="1 2" key="1">
    <citation type="submission" date="2021-06" db="EMBL/GenBank/DDBJ databases">
        <title>Caerostris extrusa draft genome.</title>
        <authorList>
            <person name="Kono N."/>
            <person name="Arakawa K."/>
        </authorList>
    </citation>
    <scope>NUCLEOTIDE SEQUENCE [LARGE SCALE GENOMIC DNA]</scope>
</reference>
<keyword evidence="2" id="KW-1185">Reference proteome</keyword>
<comment type="caution">
    <text evidence="1">The sequence shown here is derived from an EMBL/GenBank/DDBJ whole genome shotgun (WGS) entry which is preliminary data.</text>
</comment>
<sequence>MHSSALSNRQLWMLNLLEEIYYSKRSSRNNVGRWLKTVYGEENLKNAGEHQLHTQPEINGDSLAELFACQTFHAAINAVSKIKAKRMQKRMLIFISMDEQVQKCFTLCPQKHLSDQKIKSIILRTIPIIGCAVQLSRIASYGCSIYWKKFTTPRDLREITLEDGSRQFMRKKI</sequence>
<organism evidence="1 2">
    <name type="scientific">Caerostris extrusa</name>
    <name type="common">Bark spider</name>
    <name type="synonym">Caerostris bankana</name>
    <dbReference type="NCBI Taxonomy" id="172846"/>
    <lineage>
        <taxon>Eukaryota</taxon>
        <taxon>Metazoa</taxon>
        <taxon>Ecdysozoa</taxon>
        <taxon>Arthropoda</taxon>
        <taxon>Chelicerata</taxon>
        <taxon>Arachnida</taxon>
        <taxon>Araneae</taxon>
        <taxon>Araneomorphae</taxon>
        <taxon>Entelegynae</taxon>
        <taxon>Araneoidea</taxon>
        <taxon>Araneidae</taxon>
        <taxon>Caerostris</taxon>
    </lineage>
</organism>
<dbReference type="Proteomes" id="UP001054945">
    <property type="component" value="Unassembled WGS sequence"/>
</dbReference>
<dbReference type="EMBL" id="BPLR01017738">
    <property type="protein sequence ID" value="GIY94048.1"/>
    <property type="molecule type" value="Genomic_DNA"/>
</dbReference>
<evidence type="ECO:0000313" key="2">
    <source>
        <dbReference type="Proteomes" id="UP001054945"/>
    </source>
</evidence>
<dbReference type="AlphaFoldDB" id="A0AAV4XHB3"/>
<gene>
    <name evidence="1" type="ORF">CEXT_579341</name>
</gene>
<proteinExistence type="predicted"/>